<evidence type="ECO:0000256" key="1">
    <source>
        <dbReference type="SAM" id="MobiDB-lite"/>
    </source>
</evidence>
<dbReference type="Proteomes" id="UP000019141">
    <property type="component" value="Unassembled WGS sequence"/>
</dbReference>
<feature type="region of interest" description="Disordered" evidence="1">
    <location>
        <begin position="64"/>
        <end position="135"/>
    </location>
</feature>
<keyword evidence="3" id="KW-1185">Reference proteome</keyword>
<feature type="compositionally biased region" description="Polar residues" evidence="1">
    <location>
        <begin position="70"/>
        <end position="90"/>
    </location>
</feature>
<comment type="caution">
    <text evidence="2">The sequence shown here is derived from an EMBL/GenBank/DDBJ whole genome shotgun (WGS) entry which is preliminary data.</text>
</comment>
<accession>W4L5X2</accession>
<evidence type="ECO:0000313" key="3">
    <source>
        <dbReference type="Proteomes" id="UP000019141"/>
    </source>
</evidence>
<dbReference type="SUPFAM" id="SSF52540">
    <property type="entry name" value="P-loop containing nucleoside triphosphate hydrolases"/>
    <property type="match status" value="1"/>
</dbReference>
<organism evidence="2 3">
    <name type="scientific">Entotheonella factor</name>
    <dbReference type="NCBI Taxonomy" id="1429438"/>
    <lineage>
        <taxon>Bacteria</taxon>
        <taxon>Pseudomonadati</taxon>
        <taxon>Nitrospinota/Tectimicrobiota group</taxon>
        <taxon>Candidatus Tectimicrobiota</taxon>
        <taxon>Candidatus Entotheonellia</taxon>
        <taxon>Candidatus Entotheonellales</taxon>
        <taxon>Candidatus Entotheonellaceae</taxon>
        <taxon>Candidatus Entotheonella</taxon>
    </lineage>
</organism>
<sequence>MGIAGSGKSTALETIMEEEPLPKEDRHSTPIMKRPVKTMVIVVDGKTKWIKKEQDQFTAHLARRLDTMDSPPQETTPTNDPLPPTKSTDITQSPSVPVTSDSSSHTPTSHPSPHSATATPTTTQSDTSVLVQTDPSLSPELSVDSLLQSVEVDQEFVSLISQATGSPKPSAYERWVFLIDSGGQTEFQDAFSVFLPHTSVCVFVFKLSESLDSYPDIMYYRNGKLVGNIQQSLLTNRDIFEKYMRTMFSFNSRAKGVEEKKVAAIQECSPEPATPPEQSPEKESSDSVPPRILLLGTHRDLKDLCETETVEQKNKQLEAIIPEKLKKQVIYTDKKKLIFEINGLTPDDDDKKMAEKIRTVIMKECPSRREKTPWRWHVFNQKMKSIARRLGRNVLSREECLKIAESLELDKESFELALEFFHKLSIIFYYPAILPDVVFVDPQVLLDKVTEFVEFKFELQEDKDSADSTAPCLPLGWRQFERFAQVTDKFLENERFSSHYHKSYSPGNI</sequence>
<feature type="region of interest" description="Disordered" evidence="1">
    <location>
        <begin position="269"/>
        <end position="289"/>
    </location>
</feature>
<feature type="compositionally biased region" description="Low complexity" evidence="1">
    <location>
        <begin position="91"/>
        <end position="128"/>
    </location>
</feature>
<dbReference type="Gene3D" id="1.10.10.10">
    <property type="entry name" value="Winged helix-like DNA-binding domain superfamily/Winged helix DNA-binding domain"/>
    <property type="match status" value="1"/>
</dbReference>
<dbReference type="InterPro" id="IPR036388">
    <property type="entry name" value="WH-like_DNA-bd_sf"/>
</dbReference>
<dbReference type="HOGENOM" id="CLU_534945_0_0_7"/>
<dbReference type="AlphaFoldDB" id="W4L5X2"/>
<evidence type="ECO:0000313" key="2">
    <source>
        <dbReference type="EMBL" id="ETW92726.1"/>
    </source>
</evidence>
<protein>
    <submittedName>
        <fullName evidence="2">Uncharacterized protein</fullName>
    </submittedName>
</protein>
<name>W4L5X2_ENTF1</name>
<dbReference type="InterPro" id="IPR027417">
    <property type="entry name" value="P-loop_NTPase"/>
</dbReference>
<reference evidence="2 3" key="1">
    <citation type="journal article" date="2014" name="Nature">
        <title>An environmental bacterial taxon with a large and distinct metabolic repertoire.</title>
        <authorList>
            <person name="Wilson M.C."/>
            <person name="Mori T."/>
            <person name="Ruckert C."/>
            <person name="Uria A.R."/>
            <person name="Helf M.J."/>
            <person name="Takada K."/>
            <person name="Gernert C."/>
            <person name="Steffens U.A."/>
            <person name="Heycke N."/>
            <person name="Schmitt S."/>
            <person name="Rinke C."/>
            <person name="Helfrich E.J."/>
            <person name="Brachmann A.O."/>
            <person name="Gurgui C."/>
            <person name="Wakimoto T."/>
            <person name="Kracht M."/>
            <person name="Crusemann M."/>
            <person name="Hentschel U."/>
            <person name="Abe I."/>
            <person name="Matsunaga S."/>
            <person name="Kalinowski J."/>
            <person name="Takeyama H."/>
            <person name="Piel J."/>
        </authorList>
    </citation>
    <scope>NUCLEOTIDE SEQUENCE [LARGE SCALE GENOMIC DNA]</scope>
    <source>
        <strain evidence="3">TSY1</strain>
    </source>
</reference>
<gene>
    <name evidence="2" type="ORF">ETSY1_42400</name>
</gene>
<feature type="region of interest" description="Disordered" evidence="1">
    <location>
        <begin position="1"/>
        <end position="32"/>
    </location>
</feature>
<proteinExistence type="predicted"/>
<dbReference type="EMBL" id="AZHW01001391">
    <property type="protein sequence ID" value="ETW92726.1"/>
    <property type="molecule type" value="Genomic_DNA"/>
</dbReference>